<name>A0A1G2U358_9BACT</name>
<comment type="caution">
    <text evidence="2">The sequence shown here is derived from an EMBL/GenBank/DDBJ whole genome shotgun (WGS) entry which is preliminary data.</text>
</comment>
<evidence type="ECO:0000256" key="1">
    <source>
        <dbReference type="SAM" id="Coils"/>
    </source>
</evidence>
<dbReference type="Proteomes" id="UP000176800">
    <property type="component" value="Unassembled WGS sequence"/>
</dbReference>
<gene>
    <name evidence="2" type="ORF">A3B14_01030</name>
</gene>
<evidence type="ECO:0000313" key="3">
    <source>
        <dbReference type="Proteomes" id="UP000176800"/>
    </source>
</evidence>
<accession>A0A1G2U358</accession>
<dbReference type="AlphaFoldDB" id="A0A1G2U358"/>
<sequence>MHRVEKGRAHLTVPQVHLIARALGISESKLFIEMLGGSAMQDQERLRDLENQNTRLKRMYAELALENAALKDRGLQMKRSR</sequence>
<evidence type="ECO:0000313" key="2">
    <source>
        <dbReference type="EMBL" id="OHB03958.1"/>
    </source>
</evidence>
<organism evidence="2 3">
    <name type="scientific">Candidatus Zambryskibacteria bacterium RIFCSPLOWO2_01_FULL_45_21</name>
    <dbReference type="NCBI Taxonomy" id="1802761"/>
    <lineage>
        <taxon>Bacteria</taxon>
        <taxon>Candidatus Zambryskiibacteriota</taxon>
    </lineage>
</organism>
<keyword evidence="1" id="KW-0175">Coiled coil</keyword>
<dbReference type="EMBL" id="MHWE01000012">
    <property type="protein sequence ID" value="OHB03958.1"/>
    <property type="molecule type" value="Genomic_DNA"/>
</dbReference>
<protein>
    <submittedName>
        <fullName evidence="2">Uncharacterized protein</fullName>
    </submittedName>
</protein>
<proteinExistence type="predicted"/>
<feature type="coiled-coil region" evidence="1">
    <location>
        <begin position="39"/>
        <end position="73"/>
    </location>
</feature>
<reference evidence="2 3" key="1">
    <citation type="journal article" date="2016" name="Nat. Commun.">
        <title>Thousands of microbial genomes shed light on interconnected biogeochemical processes in an aquifer system.</title>
        <authorList>
            <person name="Anantharaman K."/>
            <person name="Brown C.T."/>
            <person name="Hug L.A."/>
            <person name="Sharon I."/>
            <person name="Castelle C.J."/>
            <person name="Probst A.J."/>
            <person name="Thomas B.C."/>
            <person name="Singh A."/>
            <person name="Wilkins M.J."/>
            <person name="Karaoz U."/>
            <person name="Brodie E.L."/>
            <person name="Williams K.H."/>
            <person name="Hubbard S.S."/>
            <person name="Banfield J.F."/>
        </authorList>
    </citation>
    <scope>NUCLEOTIDE SEQUENCE [LARGE SCALE GENOMIC DNA]</scope>
</reference>